<accession>A0A9P4IM69</accession>
<organism evidence="1 2">
    <name type="scientific">Rhizodiscina lignyota</name>
    <dbReference type="NCBI Taxonomy" id="1504668"/>
    <lineage>
        <taxon>Eukaryota</taxon>
        <taxon>Fungi</taxon>
        <taxon>Dikarya</taxon>
        <taxon>Ascomycota</taxon>
        <taxon>Pezizomycotina</taxon>
        <taxon>Dothideomycetes</taxon>
        <taxon>Pleosporomycetidae</taxon>
        <taxon>Aulographales</taxon>
        <taxon>Rhizodiscinaceae</taxon>
        <taxon>Rhizodiscina</taxon>
    </lineage>
</organism>
<comment type="caution">
    <text evidence="1">The sequence shown here is derived from an EMBL/GenBank/DDBJ whole genome shotgun (WGS) entry which is preliminary data.</text>
</comment>
<gene>
    <name evidence="1" type="ORF">NA57DRAFT_74279</name>
</gene>
<sequence>MFGPHLVGTSAIVVGRVLGIHVMLHGAWDLVLTDMLQLFDVLKAAPIARHGYHQYTHIDQVWDMHMPIMPDDTASGGVLGGNMQYDIGEDEGKGERQIVGSVPVSEPVKPDLKRVISRGKAFAQ</sequence>
<proteinExistence type="predicted"/>
<name>A0A9P4IM69_9PEZI</name>
<dbReference type="OrthoDB" id="298012at2759"/>
<dbReference type="AlphaFoldDB" id="A0A9P4IM69"/>
<dbReference type="Proteomes" id="UP000799772">
    <property type="component" value="Unassembled WGS sequence"/>
</dbReference>
<protein>
    <submittedName>
        <fullName evidence="1">Uncharacterized protein</fullName>
    </submittedName>
</protein>
<evidence type="ECO:0000313" key="2">
    <source>
        <dbReference type="Proteomes" id="UP000799772"/>
    </source>
</evidence>
<keyword evidence="2" id="KW-1185">Reference proteome</keyword>
<dbReference type="EMBL" id="ML978124">
    <property type="protein sequence ID" value="KAF2100681.1"/>
    <property type="molecule type" value="Genomic_DNA"/>
</dbReference>
<reference evidence="1" key="1">
    <citation type="journal article" date="2020" name="Stud. Mycol.">
        <title>101 Dothideomycetes genomes: a test case for predicting lifestyles and emergence of pathogens.</title>
        <authorList>
            <person name="Haridas S."/>
            <person name="Albert R."/>
            <person name="Binder M."/>
            <person name="Bloem J."/>
            <person name="Labutti K."/>
            <person name="Salamov A."/>
            <person name="Andreopoulos B."/>
            <person name="Baker S."/>
            <person name="Barry K."/>
            <person name="Bills G."/>
            <person name="Bluhm B."/>
            <person name="Cannon C."/>
            <person name="Castanera R."/>
            <person name="Culley D."/>
            <person name="Daum C."/>
            <person name="Ezra D."/>
            <person name="Gonzalez J."/>
            <person name="Henrissat B."/>
            <person name="Kuo A."/>
            <person name="Liang C."/>
            <person name="Lipzen A."/>
            <person name="Lutzoni F."/>
            <person name="Magnuson J."/>
            <person name="Mondo S."/>
            <person name="Nolan M."/>
            <person name="Ohm R."/>
            <person name="Pangilinan J."/>
            <person name="Park H.-J."/>
            <person name="Ramirez L."/>
            <person name="Alfaro M."/>
            <person name="Sun H."/>
            <person name="Tritt A."/>
            <person name="Yoshinaga Y."/>
            <person name="Zwiers L.-H."/>
            <person name="Turgeon B."/>
            <person name="Goodwin S."/>
            <person name="Spatafora J."/>
            <person name="Crous P."/>
            <person name="Grigoriev I."/>
        </authorList>
    </citation>
    <scope>NUCLEOTIDE SEQUENCE</scope>
    <source>
        <strain evidence="1">CBS 133067</strain>
    </source>
</reference>
<evidence type="ECO:0000313" key="1">
    <source>
        <dbReference type="EMBL" id="KAF2100681.1"/>
    </source>
</evidence>